<dbReference type="InterPro" id="IPR014942">
    <property type="entry name" value="AbiEii"/>
</dbReference>
<organism evidence="1">
    <name type="scientific">freshwater metagenome</name>
    <dbReference type="NCBI Taxonomy" id="449393"/>
    <lineage>
        <taxon>unclassified sequences</taxon>
        <taxon>metagenomes</taxon>
        <taxon>ecological metagenomes</taxon>
    </lineage>
</organism>
<gene>
    <name evidence="1" type="ORF">UFOPK3610_01028</name>
</gene>
<dbReference type="Pfam" id="PF08843">
    <property type="entry name" value="AbiEii"/>
    <property type="match status" value="1"/>
</dbReference>
<sequence length="256" mass="27794">MLIDADRQSAKAAFGADDSQVERDHLISHALAAISNDLGERIKFYGGTALSRTFLPVGRLSEDIDLIAVGPRADVADALSRSLTRRLAGEFGRPTFQPGLVNARGAEPVTAAFPSGPKVQLQLLPSDHYPAWPFERRELEQRYADAGPATLLVPTIDAFVAWKTVTLMDRRAPRDLWDLAALTRLRPFTRAAAELFAALGPFRSLPSASTIPAAPTESVWERDLAHQTRLTMTAAQSRVEVVRAWAALARNGGTTG</sequence>
<proteinExistence type="predicted"/>
<dbReference type="EMBL" id="CAFBMR010000036">
    <property type="protein sequence ID" value="CAB4914409.1"/>
    <property type="molecule type" value="Genomic_DNA"/>
</dbReference>
<accession>A0A6J7HFF6</accession>
<protein>
    <submittedName>
        <fullName evidence="1">Unannotated protein</fullName>
    </submittedName>
</protein>
<evidence type="ECO:0000313" key="1">
    <source>
        <dbReference type="EMBL" id="CAB4914409.1"/>
    </source>
</evidence>
<name>A0A6J7HFF6_9ZZZZ</name>
<dbReference type="AlphaFoldDB" id="A0A6J7HFF6"/>
<reference evidence="1" key="1">
    <citation type="submission" date="2020-05" db="EMBL/GenBank/DDBJ databases">
        <authorList>
            <person name="Chiriac C."/>
            <person name="Salcher M."/>
            <person name="Ghai R."/>
            <person name="Kavagutti S V."/>
        </authorList>
    </citation>
    <scope>NUCLEOTIDE SEQUENCE</scope>
</reference>